<reference evidence="2" key="1">
    <citation type="submission" date="2011-06" db="EMBL/GenBank/DDBJ databases">
        <authorList>
            <consortium name="US DOE Joint Genome Institute (JGI-PGF)"/>
            <person name="Lucas S."/>
            <person name="Han J."/>
            <person name="Lapidus A."/>
            <person name="Cheng J.-F."/>
            <person name="Goodwin L."/>
            <person name="Pitluck S."/>
            <person name="Peters L."/>
            <person name="Land M.L."/>
            <person name="Hauser L."/>
            <person name="Vogl K."/>
            <person name="Liu Z."/>
            <person name="Overmann J."/>
            <person name="Frigaard N.-U."/>
            <person name="Bryant D.A."/>
            <person name="Woyke T.J."/>
        </authorList>
    </citation>
    <scope>NUCLEOTIDE SEQUENCE [LARGE SCALE GENOMIC DNA]</scope>
    <source>
        <strain evidence="2">970</strain>
    </source>
</reference>
<proteinExistence type="predicted"/>
<dbReference type="RefSeq" id="WP_009149534.1">
    <property type="nucleotide sequence ID" value="NZ_CP121471.1"/>
</dbReference>
<name>H8Z1X6_9GAMM</name>
<dbReference type="InterPro" id="IPR027417">
    <property type="entry name" value="P-loop_NTPase"/>
</dbReference>
<dbReference type="AlphaFoldDB" id="H8Z1X6"/>
<dbReference type="EMBL" id="JH603169">
    <property type="protein sequence ID" value="EIC22604.1"/>
    <property type="molecule type" value="Genomic_DNA"/>
</dbReference>
<evidence type="ECO:0000313" key="2">
    <source>
        <dbReference type="Proteomes" id="UP000002964"/>
    </source>
</evidence>
<organism evidence="1 2">
    <name type="scientific">Thiorhodovibrio frisius</name>
    <dbReference type="NCBI Taxonomy" id="631362"/>
    <lineage>
        <taxon>Bacteria</taxon>
        <taxon>Pseudomonadati</taxon>
        <taxon>Pseudomonadota</taxon>
        <taxon>Gammaproteobacteria</taxon>
        <taxon>Chromatiales</taxon>
        <taxon>Chromatiaceae</taxon>
        <taxon>Thiorhodovibrio</taxon>
    </lineage>
</organism>
<protein>
    <recommendedName>
        <fullName evidence="3">Sulfotransferase family protein</fullName>
    </recommendedName>
</protein>
<dbReference type="STRING" id="631362.Thi970DRAFT_02878"/>
<dbReference type="Proteomes" id="UP000002964">
    <property type="component" value="Unassembled WGS sequence"/>
</dbReference>
<dbReference type="SUPFAM" id="SSF52540">
    <property type="entry name" value="P-loop containing nucleoside triphosphate hydrolases"/>
    <property type="match status" value="1"/>
</dbReference>
<dbReference type="Pfam" id="PF13469">
    <property type="entry name" value="Sulfotransfer_3"/>
    <property type="match status" value="1"/>
</dbReference>
<gene>
    <name evidence="1" type="ORF">Thi970DRAFT_02878</name>
</gene>
<evidence type="ECO:0000313" key="1">
    <source>
        <dbReference type="EMBL" id="EIC22604.1"/>
    </source>
</evidence>
<dbReference type="eggNOG" id="ENOG502Z83U">
    <property type="taxonomic scope" value="Bacteria"/>
</dbReference>
<sequence>MNTEPNSITARTALFSRNVALETLLKDLNATLWQSEQAYLAEPVPPSHPIILVMGPMRSGTTLFMQWLANTGLVAYPTNLLSRFYQAPIIGAKIQLLLTDPRYNFRNELGEFLQQIAYHSENGKTQGVLAPNEFWYFWRRFLPEPSRDVWLDDELRQGMDIRTLLAELAGLITVFQKPFATKAMLFNYNIPFLDALFDQVLFIHIQRDPVANVASVLDARKRQLGSETAWYSFKIPEYEELRTLDPIPQVAGQVLAINRAVTSGLEDVAEHRKLNVDYEAFCADPKSFYDQIVLKLGMQAAVSPYSGRTSYTVSRLDDLPNRSAIQRAVKEYVGEVGGTLS</sequence>
<dbReference type="Gene3D" id="3.40.50.300">
    <property type="entry name" value="P-loop containing nucleotide triphosphate hydrolases"/>
    <property type="match status" value="1"/>
</dbReference>
<evidence type="ECO:0008006" key="3">
    <source>
        <dbReference type="Google" id="ProtNLM"/>
    </source>
</evidence>
<dbReference type="OrthoDB" id="9800698at2"/>
<keyword evidence="2" id="KW-1185">Reference proteome</keyword>
<dbReference type="HOGENOM" id="CLU_072542_0_0_6"/>
<accession>H8Z1X6</accession>
<reference evidence="1 2" key="2">
    <citation type="submission" date="2011-11" db="EMBL/GenBank/DDBJ databases">
        <authorList>
            <consortium name="US DOE Joint Genome Institute"/>
            <person name="Lucas S."/>
            <person name="Han J."/>
            <person name="Lapidus A."/>
            <person name="Cheng J.-F."/>
            <person name="Goodwin L."/>
            <person name="Pitluck S."/>
            <person name="Peters L."/>
            <person name="Ovchinnikova G."/>
            <person name="Zhang X."/>
            <person name="Detter J.C."/>
            <person name="Han C."/>
            <person name="Tapia R."/>
            <person name="Land M."/>
            <person name="Hauser L."/>
            <person name="Kyrpides N."/>
            <person name="Ivanova N."/>
            <person name="Pagani I."/>
            <person name="Vogl K."/>
            <person name="Liu Z."/>
            <person name="Overmann J."/>
            <person name="Frigaard N.-U."/>
            <person name="Bryant D."/>
            <person name="Woyke T."/>
        </authorList>
    </citation>
    <scope>NUCLEOTIDE SEQUENCE [LARGE SCALE GENOMIC DNA]</scope>
    <source>
        <strain evidence="1 2">970</strain>
    </source>
</reference>